<organism evidence="1 2">
    <name type="scientific">Frankliniella occidentalis</name>
    <name type="common">Western flower thrips</name>
    <name type="synonym">Euthrips occidentalis</name>
    <dbReference type="NCBI Taxonomy" id="133901"/>
    <lineage>
        <taxon>Eukaryota</taxon>
        <taxon>Metazoa</taxon>
        <taxon>Ecdysozoa</taxon>
        <taxon>Arthropoda</taxon>
        <taxon>Hexapoda</taxon>
        <taxon>Insecta</taxon>
        <taxon>Pterygota</taxon>
        <taxon>Neoptera</taxon>
        <taxon>Paraneoptera</taxon>
        <taxon>Thysanoptera</taxon>
        <taxon>Terebrantia</taxon>
        <taxon>Thripoidea</taxon>
        <taxon>Thripidae</taxon>
        <taxon>Frankliniella</taxon>
    </lineage>
</organism>
<dbReference type="PANTHER" id="PTHR43205:SF7">
    <property type="entry name" value="PROSTAGLANDIN REDUCTASE 1"/>
    <property type="match status" value="1"/>
</dbReference>
<evidence type="ECO:0000313" key="2">
    <source>
        <dbReference type="RefSeq" id="XP_052122793.1"/>
    </source>
</evidence>
<dbReference type="GO" id="GO:0047522">
    <property type="term" value="F:15-oxoprostaglandin 13-reductase [NAD(P)+] activity"/>
    <property type="evidence" value="ECO:0007669"/>
    <property type="project" value="TreeGrafter"/>
</dbReference>
<dbReference type="GO" id="GO:0006693">
    <property type="term" value="P:prostaglandin metabolic process"/>
    <property type="evidence" value="ECO:0007669"/>
    <property type="project" value="TreeGrafter"/>
</dbReference>
<gene>
    <name evidence="2" type="primary">LOC127749292</name>
</gene>
<dbReference type="InterPro" id="IPR011032">
    <property type="entry name" value="GroES-like_sf"/>
</dbReference>
<dbReference type="AlphaFoldDB" id="A0A9C6WZB7"/>
<dbReference type="PANTHER" id="PTHR43205">
    <property type="entry name" value="PROSTAGLANDIN REDUCTASE"/>
    <property type="match status" value="1"/>
</dbReference>
<reference evidence="2" key="1">
    <citation type="submission" date="2025-08" db="UniProtKB">
        <authorList>
            <consortium name="RefSeq"/>
        </authorList>
    </citation>
    <scope>IDENTIFICATION</scope>
    <source>
        <tissue evidence="2">Whole organism</tissue>
    </source>
</reference>
<dbReference type="OrthoDB" id="809632at2759"/>
<name>A0A9C6WZB7_FRAOC</name>
<dbReference type="KEGG" id="foc:127749292"/>
<dbReference type="GeneID" id="127749292"/>
<dbReference type="InterPro" id="IPR045010">
    <property type="entry name" value="MDR_fam"/>
</dbReference>
<dbReference type="RefSeq" id="XP_052122793.1">
    <property type="nucleotide sequence ID" value="XM_052266833.1"/>
</dbReference>
<keyword evidence="1" id="KW-1185">Reference proteome</keyword>
<evidence type="ECO:0000313" key="1">
    <source>
        <dbReference type="Proteomes" id="UP000504606"/>
    </source>
</evidence>
<dbReference type="Gene3D" id="3.40.50.720">
    <property type="entry name" value="NAD(P)-binding Rossmann-like Domain"/>
    <property type="match status" value="1"/>
</dbReference>
<proteinExistence type="predicted"/>
<dbReference type="Pfam" id="PF13602">
    <property type="entry name" value="ADH_zinc_N_2"/>
    <property type="match status" value="1"/>
</dbReference>
<dbReference type="Gene3D" id="3.90.180.10">
    <property type="entry name" value="Medium-chain alcohol dehydrogenases, catalytic domain"/>
    <property type="match status" value="1"/>
</dbReference>
<protein>
    <submittedName>
        <fullName evidence="2">Prostaglandin reductase 1-like</fullName>
    </submittedName>
</protein>
<sequence length="69" mass="8111">MIFKELTMQGFVVTRWYDRFHEAEDELYKWIKEGKINVQEHPVEGFDNLPNAFIGLLRGENTGKVVVKV</sequence>
<dbReference type="SUPFAM" id="SSF50129">
    <property type="entry name" value="GroES-like"/>
    <property type="match status" value="1"/>
</dbReference>
<dbReference type="Proteomes" id="UP000504606">
    <property type="component" value="Unplaced"/>
</dbReference>
<accession>A0A9C6WZB7</accession>